<feature type="transmembrane region" description="Helical" evidence="10">
    <location>
        <begin position="305"/>
        <end position="322"/>
    </location>
</feature>
<keyword evidence="3 11" id="KW-0328">Glycosyltransferase</keyword>
<evidence type="ECO:0000256" key="9">
    <source>
        <dbReference type="SAM" id="MobiDB-lite"/>
    </source>
</evidence>
<feature type="transmembrane region" description="Helical" evidence="10">
    <location>
        <begin position="194"/>
        <end position="223"/>
    </location>
</feature>
<sequence>MLLQKTIGGTMTSTSAEAAPGSAGMTGRASGRVHPLFALLLLALVLRLAAAVWPNVIYPDETYQYFEPAWRMLGHDGILTWEWRDGIRGWFLPTLMAGPVALGDAVAPGGAGAFLVPRLIAACASLSIVVSAWLLGARVSRTHAVVTAFAAAAWFELIMLAPHTLGEPLATALIVPAALLVTDRPSPRRLAIGGALLAFAFVCRFQFAPAIAVLALGACWTRWRNLVPLVAGGLVALLLAAAIDLAHGSVPFAWLIANIRENLVHDRAIEFGVSPPAAYLIDFLTVWSVAILLPLAAIWRGWRHAPLLATVALVNLVFHSMIAHKEYRFIFLSVVLFTIVAALGSADWVRWLRTKDMWRRWALPIVLGGWALLSVALAGASEDMREYWTRGVGAARLAAELRSDPQMCGLALYDVRFQQLPGRERLVGPVPLYALQPADPLAELILPPLLLRATKPAFNRILARPEAAGDLPADFSRQSCARVGFSDACIYARGGSCDASAAAPFVINDVLVRMGW</sequence>
<accession>A0A1H5A2E1</accession>
<keyword evidence="8 10" id="KW-0472">Membrane</keyword>
<feature type="compositionally biased region" description="Polar residues" evidence="9">
    <location>
        <begin position="7"/>
        <end position="16"/>
    </location>
</feature>
<feature type="transmembrane region" description="Helical" evidence="10">
    <location>
        <begin position="229"/>
        <end position="256"/>
    </location>
</feature>
<feature type="transmembrane region" description="Helical" evidence="10">
    <location>
        <begin position="361"/>
        <end position="380"/>
    </location>
</feature>
<dbReference type="AlphaFoldDB" id="A0A1H5A2E1"/>
<dbReference type="Pfam" id="PF03901">
    <property type="entry name" value="Glyco_transf_22"/>
    <property type="match status" value="1"/>
</dbReference>
<evidence type="ECO:0000256" key="5">
    <source>
        <dbReference type="ARBA" id="ARBA00022692"/>
    </source>
</evidence>
<protein>
    <submittedName>
        <fullName evidence="11">Alg9-like mannosyltransferase family protein</fullName>
    </submittedName>
</protein>
<organism evidence="11 12">
    <name type="scientific">Bradyrhizobium erythrophlei</name>
    <dbReference type="NCBI Taxonomy" id="1437360"/>
    <lineage>
        <taxon>Bacteria</taxon>
        <taxon>Pseudomonadati</taxon>
        <taxon>Pseudomonadota</taxon>
        <taxon>Alphaproteobacteria</taxon>
        <taxon>Hyphomicrobiales</taxon>
        <taxon>Nitrobacteraceae</taxon>
        <taxon>Bradyrhizobium</taxon>
    </lineage>
</organism>
<dbReference type="GO" id="GO:0000030">
    <property type="term" value="F:mannosyltransferase activity"/>
    <property type="evidence" value="ECO:0007669"/>
    <property type="project" value="TreeGrafter"/>
</dbReference>
<evidence type="ECO:0000256" key="3">
    <source>
        <dbReference type="ARBA" id="ARBA00022676"/>
    </source>
</evidence>
<gene>
    <name evidence="11" type="ORF">SAMN05444164_4554</name>
</gene>
<keyword evidence="6" id="KW-0256">Endoplasmic reticulum</keyword>
<evidence type="ECO:0000256" key="1">
    <source>
        <dbReference type="ARBA" id="ARBA00004127"/>
    </source>
</evidence>
<feature type="region of interest" description="Disordered" evidence="9">
    <location>
        <begin position="1"/>
        <end position="24"/>
    </location>
</feature>
<comment type="subcellular location">
    <subcellularLocation>
        <location evidence="1">Endomembrane system</location>
        <topology evidence="1">Multi-pass membrane protein</topology>
    </subcellularLocation>
    <subcellularLocation>
        <location evidence="2">Endoplasmic reticulum membrane</location>
    </subcellularLocation>
</comment>
<keyword evidence="5 10" id="KW-0812">Transmembrane</keyword>
<name>A0A1H5A2E1_9BRAD</name>
<evidence type="ECO:0000256" key="10">
    <source>
        <dbReference type="SAM" id="Phobius"/>
    </source>
</evidence>
<evidence type="ECO:0000256" key="2">
    <source>
        <dbReference type="ARBA" id="ARBA00004586"/>
    </source>
</evidence>
<dbReference type="GO" id="GO:0012505">
    <property type="term" value="C:endomembrane system"/>
    <property type="evidence" value="ECO:0007669"/>
    <property type="project" value="UniProtKB-SubCell"/>
</dbReference>
<keyword evidence="7 10" id="KW-1133">Transmembrane helix</keyword>
<evidence type="ECO:0000256" key="8">
    <source>
        <dbReference type="ARBA" id="ARBA00023136"/>
    </source>
</evidence>
<dbReference type="EMBL" id="FNTH01000001">
    <property type="protein sequence ID" value="SED36563.1"/>
    <property type="molecule type" value="Genomic_DNA"/>
</dbReference>
<evidence type="ECO:0000256" key="4">
    <source>
        <dbReference type="ARBA" id="ARBA00022679"/>
    </source>
</evidence>
<evidence type="ECO:0000313" key="11">
    <source>
        <dbReference type="EMBL" id="SED36563.1"/>
    </source>
</evidence>
<reference evidence="11 12" key="1">
    <citation type="submission" date="2016-10" db="EMBL/GenBank/DDBJ databases">
        <authorList>
            <person name="de Groot N.N."/>
        </authorList>
    </citation>
    <scope>NUCLEOTIDE SEQUENCE [LARGE SCALE GENOMIC DNA]</scope>
    <source>
        <strain evidence="11 12">MT12</strain>
    </source>
</reference>
<feature type="transmembrane region" description="Helical" evidence="10">
    <location>
        <begin position="329"/>
        <end position="349"/>
    </location>
</feature>
<dbReference type="PANTHER" id="PTHR22760">
    <property type="entry name" value="GLYCOSYLTRANSFERASE"/>
    <property type="match status" value="1"/>
</dbReference>
<dbReference type="OrthoDB" id="5493835at2"/>
<feature type="transmembrane region" description="Helical" evidence="10">
    <location>
        <begin position="36"/>
        <end position="58"/>
    </location>
</feature>
<evidence type="ECO:0000256" key="7">
    <source>
        <dbReference type="ARBA" id="ARBA00022989"/>
    </source>
</evidence>
<dbReference type="InterPro" id="IPR005599">
    <property type="entry name" value="GPI_mannosylTrfase"/>
</dbReference>
<evidence type="ECO:0000313" key="12">
    <source>
        <dbReference type="Proteomes" id="UP000198992"/>
    </source>
</evidence>
<feature type="transmembrane region" description="Helical" evidence="10">
    <location>
        <begin position="115"/>
        <end position="135"/>
    </location>
</feature>
<feature type="transmembrane region" description="Helical" evidence="10">
    <location>
        <begin position="277"/>
        <end position="299"/>
    </location>
</feature>
<keyword evidence="4 11" id="KW-0808">Transferase</keyword>
<dbReference type="Proteomes" id="UP000198992">
    <property type="component" value="Unassembled WGS sequence"/>
</dbReference>
<evidence type="ECO:0000256" key="6">
    <source>
        <dbReference type="ARBA" id="ARBA00022824"/>
    </source>
</evidence>
<proteinExistence type="predicted"/>
<feature type="transmembrane region" description="Helical" evidence="10">
    <location>
        <begin position="142"/>
        <end position="159"/>
    </location>
</feature>